<dbReference type="AlphaFoldDB" id="A0A4C1X997"/>
<organism evidence="1 2">
    <name type="scientific">Eumeta variegata</name>
    <name type="common">Bagworm moth</name>
    <name type="synonym">Eumeta japonica</name>
    <dbReference type="NCBI Taxonomy" id="151549"/>
    <lineage>
        <taxon>Eukaryota</taxon>
        <taxon>Metazoa</taxon>
        <taxon>Ecdysozoa</taxon>
        <taxon>Arthropoda</taxon>
        <taxon>Hexapoda</taxon>
        <taxon>Insecta</taxon>
        <taxon>Pterygota</taxon>
        <taxon>Neoptera</taxon>
        <taxon>Endopterygota</taxon>
        <taxon>Lepidoptera</taxon>
        <taxon>Glossata</taxon>
        <taxon>Ditrysia</taxon>
        <taxon>Tineoidea</taxon>
        <taxon>Psychidae</taxon>
        <taxon>Oiketicinae</taxon>
        <taxon>Eumeta</taxon>
    </lineage>
</organism>
<dbReference type="EMBL" id="BGZK01000762">
    <property type="protein sequence ID" value="GBP59462.1"/>
    <property type="molecule type" value="Genomic_DNA"/>
</dbReference>
<evidence type="ECO:0000313" key="2">
    <source>
        <dbReference type="Proteomes" id="UP000299102"/>
    </source>
</evidence>
<dbReference type="Proteomes" id="UP000299102">
    <property type="component" value="Unassembled WGS sequence"/>
</dbReference>
<name>A0A4C1X997_EUMVA</name>
<reference evidence="1 2" key="1">
    <citation type="journal article" date="2019" name="Commun. Biol.">
        <title>The bagworm genome reveals a unique fibroin gene that provides high tensile strength.</title>
        <authorList>
            <person name="Kono N."/>
            <person name="Nakamura H."/>
            <person name="Ohtoshi R."/>
            <person name="Tomita M."/>
            <person name="Numata K."/>
            <person name="Arakawa K."/>
        </authorList>
    </citation>
    <scope>NUCLEOTIDE SEQUENCE [LARGE SCALE GENOMIC DNA]</scope>
</reference>
<proteinExistence type="predicted"/>
<sequence length="151" mass="16175">MKRTYLIPGPVSAFAGGEFREYRRRTASPPHLYLTESTYRGVAAALAGHRVVAGAGGKAPRALTLPPQPWTPPRGNNTDYVSCRTGVRCTTLLATPPDTSVAHMRCRPAPVARQNETYALNRSHSTASPAPGAGDALVARECYKKCLQCAP</sequence>
<accession>A0A4C1X997</accession>
<evidence type="ECO:0000313" key="1">
    <source>
        <dbReference type="EMBL" id="GBP59462.1"/>
    </source>
</evidence>
<keyword evidence="2" id="KW-1185">Reference proteome</keyword>
<protein>
    <submittedName>
        <fullName evidence="1">Uncharacterized protein</fullName>
    </submittedName>
</protein>
<gene>
    <name evidence="1" type="ORF">EVAR_35411_1</name>
</gene>
<comment type="caution">
    <text evidence="1">The sequence shown here is derived from an EMBL/GenBank/DDBJ whole genome shotgun (WGS) entry which is preliminary data.</text>
</comment>